<dbReference type="Proteomes" id="UP000597762">
    <property type="component" value="Unassembled WGS sequence"/>
</dbReference>
<evidence type="ECO:0000313" key="1">
    <source>
        <dbReference type="EMBL" id="CAE1319984.1"/>
    </source>
</evidence>
<reference evidence="1" key="1">
    <citation type="submission" date="2021-01" db="EMBL/GenBank/DDBJ databases">
        <authorList>
            <person name="Li R."/>
            <person name="Bekaert M."/>
        </authorList>
    </citation>
    <scope>NUCLEOTIDE SEQUENCE</scope>
    <source>
        <strain evidence="1">Farmed</strain>
    </source>
</reference>
<dbReference type="OrthoDB" id="10030815at2759"/>
<dbReference type="SUPFAM" id="SSF56219">
    <property type="entry name" value="DNase I-like"/>
    <property type="match status" value="1"/>
</dbReference>
<proteinExistence type="predicted"/>
<dbReference type="EMBL" id="CAHIKZ030005137">
    <property type="protein sequence ID" value="CAE1319984.1"/>
    <property type="molecule type" value="Genomic_DNA"/>
</dbReference>
<gene>
    <name evidence="1" type="ORF">SPHA_70269</name>
</gene>
<dbReference type="PANTHER" id="PTHR23227">
    <property type="entry name" value="BUCENTAUR RELATED"/>
    <property type="match status" value="1"/>
</dbReference>
<dbReference type="Gene3D" id="3.60.10.10">
    <property type="entry name" value="Endonuclease/exonuclease/phosphatase"/>
    <property type="match status" value="1"/>
</dbReference>
<protein>
    <submittedName>
        <fullName evidence="1">Craniofacial development protein 2</fullName>
    </submittedName>
</protein>
<dbReference type="InterPro" id="IPR027124">
    <property type="entry name" value="Swc5/CFDP1/2"/>
</dbReference>
<organism evidence="1 2">
    <name type="scientific">Acanthosepion pharaonis</name>
    <name type="common">Pharaoh cuttlefish</name>
    <name type="synonym">Sepia pharaonis</name>
    <dbReference type="NCBI Taxonomy" id="158019"/>
    <lineage>
        <taxon>Eukaryota</taxon>
        <taxon>Metazoa</taxon>
        <taxon>Spiralia</taxon>
        <taxon>Lophotrochozoa</taxon>
        <taxon>Mollusca</taxon>
        <taxon>Cephalopoda</taxon>
        <taxon>Coleoidea</taxon>
        <taxon>Decapodiformes</taxon>
        <taxon>Sepiida</taxon>
        <taxon>Sepiina</taxon>
        <taxon>Sepiidae</taxon>
        <taxon>Acanthosepion</taxon>
    </lineage>
</organism>
<dbReference type="InterPro" id="IPR036691">
    <property type="entry name" value="Endo/exonu/phosph_ase_sf"/>
</dbReference>
<evidence type="ECO:0000313" key="2">
    <source>
        <dbReference type="Proteomes" id="UP000597762"/>
    </source>
</evidence>
<dbReference type="CDD" id="cd09076">
    <property type="entry name" value="L1-EN"/>
    <property type="match status" value="1"/>
</dbReference>
<accession>A0A812EFG2</accession>
<name>A0A812EFG2_ACAPH</name>
<dbReference type="AlphaFoldDB" id="A0A812EFG2"/>
<dbReference type="PANTHER" id="PTHR23227:SF85">
    <property type="entry name" value="CRANIOFACIAL DEVELOPMENT PROTEIN 2"/>
    <property type="match status" value="1"/>
</dbReference>
<comment type="caution">
    <text evidence="1">The sequence shown here is derived from an EMBL/GenBank/DDBJ whole genome shotgun (WGS) entry which is preliminary data.</text>
</comment>
<sequence>MRLKGHLFNIIAVYAPTLNAPEADKEQFYADLQRAVGWVPARDLLLVAGDWNACTGPADPTNRHVLGRFGLGTRCKNGDRLVNFDSTSRLVVSNTRFQHPRRHLITWRSNDGHTANQIDYILVWSRWASSVLNCRAFRGADTGSEHGSDHALVRATLRLRLQARRPNGRPKRLDVTKLKTAAGTNFRIDLQNRFELLQETIDQQPEREWQTLKKAMVEAAHLHLGFTKHRQRDWMTGATLELAENARRAWIAKARNYRILRRQLREAIRTESNARWSKVAEEAERASACGDTRKLYQLLKQANRGAYWTWRHASCRRWIDPNRSR</sequence>
<keyword evidence="2" id="KW-1185">Reference proteome</keyword>